<evidence type="ECO:0000313" key="2">
    <source>
        <dbReference type="Proteomes" id="UP000316213"/>
    </source>
</evidence>
<gene>
    <name evidence="1" type="ORF">Pla100_09750</name>
</gene>
<dbReference type="AlphaFoldDB" id="A0A5C6AXY2"/>
<sequence>MASYAFEIEQGKFLDIASEKQEMDLPNDWKVERLSVSEFCVKLKSGLLDDPIQWLREDYLQELTRILGELQSYADPSSKEIVQHNISELSNQLSTYQPLNLLLSKLRTNLPEERCDFVYEIAEWPFADVSLIRTVECTVDRLCFNVLNMIKASYDCGCIPVGWVEMDREHQNYHSGTMVILDPNS</sequence>
<dbReference type="Proteomes" id="UP000316213">
    <property type="component" value="Unassembled WGS sequence"/>
</dbReference>
<evidence type="ECO:0000313" key="1">
    <source>
        <dbReference type="EMBL" id="TWU04039.1"/>
    </source>
</evidence>
<organism evidence="1 2">
    <name type="scientific">Neorhodopirellula pilleata</name>
    <dbReference type="NCBI Taxonomy" id="2714738"/>
    <lineage>
        <taxon>Bacteria</taxon>
        <taxon>Pseudomonadati</taxon>
        <taxon>Planctomycetota</taxon>
        <taxon>Planctomycetia</taxon>
        <taxon>Pirellulales</taxon>
        <taxon>Pirellulaceae</taxon>
        <taxon>Neorhodopirellula</taxon>
    </lineage>
</organism>
<reference evidence="1 2" key="1">
    <citation type="submission" date="2019-02" db="EMBL/GenBank/DDBJ databases">
        <title>Deep-cultivation of Planctomycetes and their phenomic and genomic characterization uncovers novel biology.</title>
        <authorList>
            <person name="Wiegand S."/>
            <person name="Jogler M."/>
            <person name="Boedeker C."/>
            <person name="Pinto D."/>
            <person name="Vollmers J."/>
            <person name="Rivas-Marin E."/>
            <person name="Kohn T."/>
            <person name="Peeters S.H."/>
            <person name="Heuer A."/>
            <person name="Rast P."/>
            <person name="Oberbeckmann S."/>
            <person name="Bunk B."/>
            <person name="Jeske O."/>
            <person name="Meyerdierks A."/>
            <person name="Storesund J.E."/>
            <person name="Kallscheuer N."/>
            <person name="Luecker S."/>
            <person name="Lage O.M."/>
            <person name="Pohl T."/>
            <person name="Merkel B.J."/>
            <person name="Hornburger P."/>
            <person name="Mueller R.-W."/>
            <person name="Bruemmer F."/>
            <person name="Labrenz M."/>
            <person name="Spormann A.M."/>
            <person name="Op Den Camp H."/>
            <person name="Overmann J."/>
            <person name="Amann R."/>
            <person name="Jetten M.S.M."/>
            <person name="Mascher T."/>
            <person name="Medema M.H."/>
            <person name="Devos D.P."/>
            <person name="Kaster A.-K."/>
            <person name="Ovreas L."/>
            <person name="Rohde M."/>
            <person name="Galperin M.Y."/>
            <person name="Jogler C."/>
        </authorList>
    </citation>
    <scope>NUCLEOTIDE SEQUENCE [LARGE SCALE GENOMIC DNA]</scope>
    <source>
        <strain evidence="1 2">Pla100</strain>
    </source>
</reference>
<proteinExistence type="predicted"/>
<comment type="caution">
    <text evidence="1">The sequence shown here is derived from an EMBL/GenBank/DDBJ whole genome shotgun (WGS) entry which is preliminary data.</text>
</comment>
<dbReference type="RefSeq" id="WP_146576434.1">
    <property type="nucleotide sequence ID" value="NZ_SJPM01000001.1"/>
</dbReference>
<name>A0A5C6AXY2_9BACT</name>
<accession>A0A5C6AXY2</accession>
<keyword evidence="2" id="KW-1185">Reference proteome</keyword>
<dbReference type="EMBL" id="SJPM01000001">
    <property type="protein sequence ID" value="TWU04039.1"/>
    <property type="molecule type" value="Genomic_DNA"/>
</dbReference>
<protein>
    <submittedName>
        <fullName evidence="1">Uncharacterized protein</fullName>
    </submittedName>
</protein>